<evidence type="ECO:0000256" key="1">
    <source>
        <dbReference type="SAM" id="MobiDB-lite"/>
    </source>
</evidence>
<name>A0A6A5F889_PERFL</name>
<organism evidence="2 3">
    <name type="scientific">Perca fluviatilis</name>
    <name type="common">European perch</name>
    <dbReference type="NCBI Taxonomy" id="8168"/>
    <lineage>
        <taxon>Eukaryota</taxon>
        <taxon>Metazoa</taxon>
        <taxon>Chordata</taxon>
        <taxon>Craniata</taxon>
        <taxon>Vertebrata</taxon>
        <taxon>Euteleostomi</taxon>
        <taxon>Actinopterygii</taxon>
        <taxon>Neopterygii</taxon>
        <taxon>Teleostei</taxon>
        <taxon>Neoteleostei</taxon>
        <taxon>Acanthomorphata</taxon>
        <taxon>Eupercaria</taxon>
        <taxon>Perciformes</taxon>
        <taxon>Percoidei</taxon>
        <taxon>Percidae</taxon>
        <taxon>Percinae</taxon>
        <taxon>Perca</taxon>
    </lineage>
</organism>
<protein>
    <submittedName>
        <fullName evidence="2">Uncharacterized protein</fullName>
    </submittedName>
</protein>
<evidence type="ECO:0000313" key="2">
    <source>
        <dbReference type="EMBL" id="KAF1388198.1"/>
    </source>
</evidence>
<accession>A0A6A5F889</accession>
<feature type="region of interest" description="Disordered" evidence="1">
    <location>
        <begin position="1"/>
        <end position="43"/>
    </location>
</feature>
<dbReference type="EMBL" id="VHII01000007">
    <property type="protein sequence ID" value="KAF1388198.1"/>
    <property type="molecule type" value="Genomic_DNA"/>
</dbReference>
<evidence type="ECO:0000313" key="3">
    <source>
        <dbReference type="Proteomes" id="UP000465112"/>
    </source>
</evidence>
<reference evidence="2 3" key="1">
    <citation type="submission" date="2019-06" db="EMBL/GenBank/DDBJ databases">
        <title>A chromosome-scale genome assembly of the European perch, Perca fluviatilis.</title>
        <authorList>
            <person name="Roques C."/>
            <person name="Zahm M."/>
            <person name="Cabau C."/>
            <person name="Klopp C."/>
            <person name="Bouchez O."/>
            <person name="Donnadieu C."/>
            <person name="Kuhl H."/>
            <person name="Gislard M."/>
            <person name="Guendouz S."/>
            <person name="Journot L."/>
            <person name="Haffray P."/>
            <person name="Bestin A."/>
            <person name="Morvezen R."/>
            <person name="Feron R."/>
            <person name="Wen M."/>
            <person name="Jouanno E."/>
            <person name="Herpin A."/>
            <person name="Schartl M."/>
            <person name="Postlethwait J."/>
            <person name="Schaerlinger B."/>
            <person name="Chardard D."/>
            <person name="Lecocq T."/>
            <person name="Poncet C."/>
            <person name="Jaffrelo L."/>
            <person name="Lampietro C."/>
            <person name="Guiguen Y."/>
        </authorList>
    </citation>
    <scope>NUCLEOTIDE SEQUENCE [LARGE SCALE GENOMIC DNA]</scope>
    <source>
        <tissue evidence="2">Blood</tissue>
    </source>
</reference>
<proteinExistence type="predicted"/>
<dbReference type="AlphaFoldDB" id="A0A6A5F889"/>
<keyword evidence="3" id="KW-1185">Reference proteome</keyword>
<dbReference type="Proteomes" id="UP000465112">
    <property type="component" value="Chromosome 7"/>
</dbReference>
<gene>
    <name evidence="2" type="ORF">PFLUV_G00087710</name>
</gene>
<sequence length="74" mass="8210">MKEKNGGQALNPHQKQTHTLKSKTEEQGPGRFNLDATPLGGRKRRTSIEKEIIRGGETPLNGYEVIRVEATVVL</sequence>
<comment type="caution">
    <text evidence="2">The sequence shown here is derived from an EMBL/GenBank/DDBJ whole genome shotgun (WGS) entry which is preliminary data.</text>
</comment>